<sequence length="603" mass="68159">MAALENSPEQQANLFQPQAEDILSDDELLELFRVVKQIFRKKPTTDRISKVFFCFCYALGDEVKFYKPKADRISFKEDGANQYNTVKVPGSPDATSTTIDLPPTKRFNDPPGEDQRRAFPISYIAQNKDFGSKATSTSPHSPSLPSFSSHFGQDRMPSPQASSAHSPFIDLPSSAPRINGTGFRPPSKQYQSIQPSEIKPDRLYQSPSSSPQSQSSIISNNPAAAITRRGFYYQPGRINNEDVLVQRYAEQGLLVHGPLIKKKRRAMFPEDNQPEMNEIISFPPRSIGEGPAKKPKIPHRHGEFESRRIPVLISNSLFLSIGDDIIQRLRAIAVSDLEQKASKIGHHFSLAIEQPKPPTRQTAEDIIRPALLILAKHSNMKPHLDNGMNQNGIYYNWDYYRLFLAFDQFQQAYAQFYPVAGSACSCTKEEHDRHGGCMKSSLADREKEKNANMKSYRPWIEPLLKETNWAAFRRNIVVGERMMQLTKAVGLGVLLMTKELSGSKIHLTFTNNEWHEFLTGLISGKWDSVVTNLSPEADENGSRLVQELCKKFNSPRWFEHDQPHNVDQSRRSSSTLSSPRDLDAEQRRSVMSITEMKNTTAVS</sequence>
<feature type="region of interest" description="Disordered" evidence="1">
    <location>
        <begin position="84"/>
        <end position="116"/>
    </location>
</feature>
<dbReference type="EMBL" id="JAEPRA010000006">
    <property type="protein sequence ID" value="KAG2184039.1"/>
    <property type="molecule type" value="Genomic_DNA"/>
</dbReference>
<dbReference type="AlphaFoldDB" id="A0A8H7Q2X2"/>
<reference evidence="2" key="1">
    <citation type="submission" date="2020-12" db="EMBL/GenBank/DDBJ databases">
        <title>Metabolic potential, ecology and presence of endohyphal bacteria is reflected in genomic diversity of Mucoromycotina.</title>
        <authorList>
            <person name="Muszewska A."/>
            <person name="Okrasinska A."/>
            <person name="Steczkiewicz K."/>
            <person name="Drgas O."/>
            <person name="Orlowska M."/>
            <person name="Perlinska-Lenart U."/>
            <person name="Aleksandrzak-Piekarczyk T."/>
            <person name="Szatraj K."/>
            <person name="Zielenkiewicz U."/>
            <person name="Pilsyk S."/>
            <person name="Malc E."/>
            <person name="Mieczkowski P."/>
            <person name="Kruszewska J.S."/>
            <person name="Biernat P."/>
            <person name="Pawlowska J."/>
        </authorList>
    </citation>
    <scope>NUCLEOTIDE SEQUENCE</scope>
    <source>
        <strain evidence="2">WA0000051536</strain>
    </source>
</reference>
<dbReference type="OrthoDB" id="2363016at2759"/>
<feature type="compositionally biased region" description="Low complexity" evidence="1">
    <location>
        <begin position="205"/>
        <end position="220"/>
    </location>
</feature>
<protein>
    <submittedName>
        <fullName evidence="2">Uncharacterized protein</fullName>
    </submittedName>
</protein>
<feature type="region of interest" description="Disordered" evidence="1">
    <location>
        <begin position="131"/>
        <end position="220"/>
    </location>
</feature>
<dbReference type="Proteomes" id="UP000612746">
    <property type="component" value="Unassembled WGS sequence"/>
</dbReference>
<proteinExistence type="predicted"/>
<organism evidence="2 3">
    <name type="scientific">Umbelopsis vinacea</name>
    <dbReference type="NCBI Taxonomy" id="44442"/>
    <lineage>
        <taxon>Eukaryota</taxon>
        <taxon>Fungi</taxon>
        <taxon>Fungi incertae sedis</taxon>
        <taxon>Mucoromycota</taxon>
        <taxon>Mucoromycotina</taxon>
        <taxon>Umbelopsidomycetes</taxon>
        <taxon>Umbelopsidales</taxon>
        <taxon>Umbelopsidaceae</taxon>
        <taxon>Umbelopsis</taxon>
    </lineage>
</organism>
<comment type="caution">
    <text evidence="2">The sequence shown here is derived from an EMBL/GenBank/DDBJ whole genome shotgun (WGS) entry which is preliminary data.</text>
</comment>
<feature type="compositionally biased region" description="Basic and acidic residues" evidence="1">
    <location>
        <begin position="560"/>
        <end position="570"/>
    </location>
</feature>
<feature type="compositionally biased region" description="Low complexity" evidence="1">
    <location>
        <begin position="135"/>
        <end position="151"/>
    </location>
</feature>
<evidence type="ECO:0000313" key="3">
    <source>
        <dbReference type="Proteomes" id="UP000612746"/>
    </source>
</evidence>
<evidence type="ECO:0000313" key="2">
    <source>
        <dbReference type="EMBL" id="KAG2184039.1"/>
    </source>
</evidence>
<evidence type="ECO:0000256" key="1">
    <source>
        <dbReference type="SAM" id="MobiDB-lite"/>
    </source>
</evidence>
<accession>A0A8H7Q2X2</accession>
<feature type="compositionally biased region" description="Polar residues" evidence="1">
    <location>
        <begin position="589"/>
        <end position="603"/>
    </location>
</feature>
<feature type="region of interest" description="Disordered" evidence="1">
    <location>
        <begin position="560"/>
        <end position="603"/>
    </location>
</feature>
<keyword evidence="3" id="KW-1185">Reference proteome</keyword>
<gene>
    <name evidence="2" type="ORF">INT44_009050</name>
</gene>
<feature type="region of interest" description="Disordered" evidence="1">
    <location>
        <begin position="281"/>
        <end position="301"/>
    </location>
</feature>
<name>A0A8H7Q2X2_9FUNG</name>